<evidence type="ECO:0000256" key="1">
    <source>
        <dbReference type="SAM" id="MobiDB-lite"/>
    </source>
</evidence>
<sequence>MAPATSEAATTSEAAFTTLPTAISSTAIHISSTIVTVTTPSGTSVPQHSSKGPNLVVILAAVLGGLALLSAAAAVAYILLRRKHTQPHPGPGRFRHKHVSSDTSAQISFLRPNLNNTEDVWTADYPTRDSFNDRLHTHNHSTDSVATVRPGLDEKFSVPPIAPQQTSSFMSESSERHALPPLIIPASSISTNPSIRDSVYAADVSSVASDSSESLYSQPSASSHRPTSVMLLPAMVPRYHQPNEAESGATTPQRSDSTRLVGRLLKERARRNRNQIERSASHIERSGSIRASGDDGLEGEDMESVEHGPPTTRRKSMKRAPTPLVSVAEGSESAASPTSASRP</sequence>
<feature type="compositionally biased region" description="Low complexity" evidence="1">
    <location>
        <begin position="325"/>
        <end position="336"/>
    </location>
</feature>
<evidence type="ECO:0000313" key="3">
    <source>
        <dbReference type="EMBL" id="KAG5649913.1"/>
    </source>
</evidence>
<evidence type="ECO:0000256" key="2">
    <source>
        <dbReference type="SAM" id="Phobius"/>
    </source>
</evidence>
<protein>
    <submittedName>
        <fullName evidence="3">Uncharacterized protein</fullName>
    </submittedName>
</protein>
<feature type="region of interest" description="Disordered" evidence="1">
    <location>
        <begin position="267"/>
        <end position="343"/>
    </location>
</feature>
<feature type="compositionally biased region" description="Basic and acidic residues" evidence="1">
    <location>
        <begin position="274"/>
        <end position="287"/>
    </location>
</feature>
<keyword evidence="2" id="KW-0472">Membrane</keyword>
<dbReference type="Proteomes" id="UP000717328">
    <property type="component" value="Unassembled WGS sequence"/>
</dbReference>
<dbReference type="AlphaFoldDB" id="A0A9P7GH35"/>
<dbReference type="OrthoDB" id="3066505at2759"/>
<accession>A0A9P7GH35</accession>
<name>A0A9P7GH35_9AGAR</name>
<keyword evidence="2" id="KW-0812">Transmembrane</keyword>
<feature type="transmembrane region" description="Helical" evidence="2">
    <location>
        <begin position="55"/>
        <end position="80"/>
    </location>
</feature>
<reference evidence="3" key="2">
    <citation type="submission" date="2021-10" db="EMBL/GenBank/DDBJ databases">
        <title>Phylogenomics reveals ancestral predisposition of the termite-cultivated fungus Termitomyces towards a domesticated lifestyle.</title>
        <authorList>
            <person name="Auxier B."/>
            <person name="Grum-Grzhimaylo A."/>
            <person name="Cardenas M.E."/>
            <person name="Lodge J.D."/>
            <person name="Laessoe T."/>
            <person name="Pedersen O."/>
            <person name="Smith M.E."/>
            <person name="Kuyper T.W."/>
            <person name="Franco-Molano E.A."/>
            <person name="Baroni T.J."/>
            <person name="Aanen D.K."/>
        </authorList>
    </citation>
    <scope>NUCLEOTIDE SEQUENCE</scope>
    <source>
        <strain evidence="3">D49</strain>
    </source>
</reference>
<proteinExistence type="predicted"/>
<keyword evidence="2" id="KW-1133">Transmembrane helix</keyword>
<organism evidence="3 4">
    <name type="scientific">Sphagnurus paluster</name>
    <dbReference type="NCBI Taxonomy" id="117069"/>
    <lineage>
        <taxon>Eukaryota</taxon>
        <taxon>Fungi</taxon>
        <taxon>Dikarya</taxon>
        <taxon>Basidiomycota</taxon>
        <taxon>Agaricomycotina</taxon>
        <taxon>Agaricomycetes</taxon>
        <taxon>Agaricomycetidae</taxon>
        <taxon>Agaricales</taxon>
        <taxon>Tricholomatineae</taxon>
        <taxon>Lyophyllaceae</taxon>
        <taxon>Sphagnurus</taxon>
    </lineage>
</organism>
<comment type="caution">
    <text evidence="3">The sequence shown here is derived from an EMBL/GenBank/DDBJ whole genome shotgun (WGS) entry which is preliminary data.</text>
</comment>
<dbReference type="EMBL" id="JABCKI010000641">
    <property type="protein sequence ID" value="KAG5649913.1"/>
    <property type="molecule type" value="Genomic_DNA"/>
</dbReference>
<gene>
    <name evidence="3" type="ORF">H0H81_001518</name>
</gene>
<reference evidence="3" key="1">
    <citation type="submission" date="2021-02" db="EMBL/GenBank/DDBJ databases">
        <authorList>
            <person name="Nieuwenhuis M."/>
            <person name="Van De Peppel L.J.J."/>
        </authorList>
    </citation>
    <scope>NUCLEOTIDE SEQUENCE</scope>
    <source>
        <strain evidence="3">D49</strain>
    </source>
</reference>
<evidence type="ECO:0000313" key="4">
    <source>
        <dbReference type="Proteomes" id="UP000717328"/>
    </source>
</evidence>
<keyword evidence="4" id="KW-1185">Reference proteome</keyword>